<evidence type="ECO:0008006" key="5">
    <source>
        <dbReference type="Google" id="ProtNLM"/>
    </source>
</evidence>
<dbReference type="EMBL" id="CAWUHD010000055">
    <property type="protein sequence ID" value="CAK7224464.1"/>
    <property type="molecule type" value="Genomic_DNA"/>
</dbReference>
<evidence type="ECO:0000256" key="2">
    <source>
        <dbReference type="ARBA" id="ARBA00005830"/>
    </source>
</evidence>
<protein>
    <recommendedName>
        <fullName evidence="5">Epoxidase subunit A</fullName>
    </recommendedName>
</protein>
<dbReference type="PANTHER" id="PTHR20883">
    <property type="entry name" value="PHYTANOYL-COA DIOXYGENASE DOMAIN CONTAINING 1"/>
    <property type="match status" value="1"/>
</dbReference>
<keyword evidence="4" id="KW-1185">Reference proteome</keyword>
<accession>A0ABP0BXQ9</accession>
<dbReference type="Gene3D" id="2.60.120.620">
    <property type="entry name" value="q2cbj1_9rhob like domain"/>
    <property type="match status" value="1"/>
</dbReference>
<evidence type="ECO:0000313" key="4">
    <source>
        <dbReference type="Proteomes" id="UP001642482"/>
    </source>
</evidence>
<comment type="similarity">
    <text evidence="2">Belongs to the PhyH family.</text>
</comment>
<proteinExistence type="inferred from homology"/>
<dbReference type="Proteomes" id="UP001642482">
    <property type="component" value="Unassembled WGS sequence"/>
</dbReference>
<dbReference type="Pfam" id="PF05721">
    <property type="entry name" value="PhyH"/>
    <property type="match status" value="1"/>
</dbReference>
<comment type="cofactor">
    <cofactor evidence="1">
        <name>Fe cation</name>
        <dbReference type="ChEBI" id="CHEBI:24875"/>
    </cofactor>
</comment>
<evidence type="ECO:0000256" key="1">
    <source>
        <dbReference type="ARBA" id="ARBA00001962"/>
    </source>
</evidence>
<reference evidence="3 4" key="1">
    <citation type="submission" date="2024-01" db="EMBL/GenBank/DDBJ databases">
        <authorList>
            <person name="Allen C."/>
            <person name="Tagirdzhanova G."/>
        </authorList>
    </citation>
    <scope>NUCLEOTIDE SEQUENCE [LARGE SCALE GENOMIC DNA]</scope>
</reference>
<gene>
    <name evidence="3" type="ORF">SEUCBS140593_005578</name>
</gene>
<dbReference type="InterPro" id="IPR008775">
    <property type="entry name" value="Phytyl_CoA_dOase-like"/>
</dbReference>
<sequence>MAVTADQKAFFEENGYLIIRDFLSPEQVKDLQRWAQEVHDWKPTTTSEFMPYEEVNAKGQTVLCRTENFADCHAGFNNLLRGDKLQDLLQGLSGEPMHLFKEKINYKLAGSGGFAPHIDAVAYTHIKRVQHLTILLSVDPSNLSNGGLEVVNGSHKVDVPVNPTTNCIESDWVASQQWTPVELEAGQLLVFTSYVAHRSGANTSKSDRKAIYATYNRAVEGDLRKGYYEHRQKEWPATHMRKQGESYAAGALTYGFGSPMLSVDQGKQVAF</sequence>
<dbReference type="PANTHER" id="PTHR20883:SF48">
    <property type="entry name" value="ECTOINE DIOXYGENASE"/>
    <property type="match status" value="1"/>
</dbReference>
<organism evidence="3 4">
    <name type="scientific">Sporothrix eucalyptigena</name>
    <dbReference type="NCBI Taxonomy" id="1812306"/>
    <lineage>
        <taxon>Eukaryota</taxon>
        <taxon>Fungi</taxon>
        <taxon>Dikarya</taxon>
        <taxon>Ascomycota</taxon>
        <taxon>Pezizomycotina</taxon>
        <taxon>Sordariomycetes</taxon>
        <taxon>Sordariomycetidae</taxon>
        <taxon>Ophiostomatales</taxon>
        <taxon>Ophiostomataceae</taxon>
        <taxon>Sporothrix</taxon>
    </lineage>
</organism>
<name>A0ABP0BXQ9_9PEZI</name>
<dbReference type="SUPFAM" id="SSF51197">
    <property type="entry name" value="Clavaminate synthase-like"/>
    <property type="match status" value="1"/>
</dbReference>
<evidence type="ECO:0000313" key="3">
    <source>
        <dbReference type="EMBL" id="CAK7224464.1"/>
    </source>
</evidence>
<comment type="caution">
    <text evidence="3">The sequence shown here is derived from an EMBL/GenBank/DDBJ whole genome shotgun (WGS) entry which is preliminary data.</text>
</comment>